<dbReference type="InterPro" id="IPR000889">
    <property type="entry name" value="Glutathione_peroxidase"/>
</dbReference>
<dbReference type="PROSITE" id="PS51355">
    <property type="entry name" value="GLUTATHIONE_PEROXID_3"/>
    <property type="match status" value="1"/>
</dbReference>
<organism evidence="6 7">
    <name type="scientific">Aliidiomarina haloalkalitolerans</name>
    <dbReference type="NCBI Taxonomy" id="859059"/>
    <lineage>
        <taxon>Bacteria</taxon>
        <taxon>Pseudomonadati</taxon>
        <taxon>Pseudomonadota</taxon>
        <taxon>Gammaproteobacteria</taxon>
        <taxon>Alteromonadales</taxon>
        <taxon>Idiomarinaceae</taxon>
        <taxon>Aliidiomarina</taxon>
    </lineage>
</organism>
<keyword evidence="3 4" id="KW-0560">Oxidoreductase</keyword>
<reference evidence="6 7" key="1">
    <citation type="journal article" date="2011" name="Front. Microbiol.">
        <title>Genomic signatures of strain selection and enhancement in Bacillus atrophaeus var. globigii, a historical biowarfare simulant.</title>
        <authorList>
            <person name="Gibbons H.S."/>
            <person name="Broomall S.M."/>
            <person name="McNew L.A."/>
            <person name="Daligault H."/>
            <person name="Chapman C."/>
            <person name="Bruce D."/>
            <person name="Karavis M."/>
            <person name="Krepps M."/>
            <person name="McGregor P.A."/>
            <person name="Hong C."/>
            <person name="Park K.H."/>
            <person name="Akmal A."/>
            <person name="Feldman A."/>
            <person name="Lin J.S."/>
            <person name="Chang W.E."/>
            <person name="Higgs B.W."/>
            <person name="Demirev P."/>
            <person name="Lindquist J."/>
            <person name="Liem A."/>
            <person name="Fochler E."/>
            <person name="Read T.D."/>
            <person name="Tapia R."/>
            <person name="Johnson S."/>
            <person name="Bishop-Lilly K.A."/>
            <person name="Detter C."/>
            <person name="Han C."/>
            <person name="Sozhamannan S."/>
            <person name="Rosenzweig C.N."/>
            <person name="Skowronski E.W."/>
        </authorList>
    </citation>
    <scope>NUCLEOTIDE SEQUENCE [LARGE SCALE GENOMIC DNA]</scope>
    <source>
        <strain evidence="6 7">AK5</strain>
    </source>
</reference>
<evidence type="ECO:0000256" key="3">
    <source>
        <dbReference type="ARBA" id="ARBA00023002"/>
    </source>
</evidence>
<evidence type="ECO:0000256" key="2">
    <source>
        <dbReference type="ARBA" id="ARBA00022559"/>
    </source>
</evidence>
<accession>A0A432VVS5</accession>
<dbReference type="RefSeq" id="WP_126791834.1">
    <property type="nucleotide sequence ID" value="NZ_PIPI01000002.1"/>
</dbReference>
<evidence type="ECO:0000256" key="4">
    <source>
        <dbReference type="RuleBase" id="RU000499"/>
    </source>
</evidence>
<keyword evidence="2 4" id="KW-0575">Peroxidase</keyword>
<dbReference type="GO" id="GO:0034599">
    <property type="term" value="P:cellular response to oxidative stress"/>
    <property type="evidence" value="ECO:0007669"/>
    <property type="project" value="TreeGrafter"/>
</dbReference>
<dbReference type="CDD" id="cd00340">
    <property type="entry name" value="GSH_Peroxidase"/>
    <property type="match status" value="1"/>
</dbReference>
<name>A0A432VVS5_9GAMM</name>
<comment type="similarity">
    <text evidence="1 4">Belongs to the glutathione peroxidase family.</text>
</comment>
<dbReference type="InterPro" id="IPR036249">
    <property type="entry name" value="Thioredoxin-like_sf"/>
</dbReference>
<dbReference type="InterPro" id="IPR013766">
    <property type="entry name" value="Thioredoxin_domain"/>
</dbReference>
<keyword evidence="7" id="KW-1185">Reference proteome</keyword>
<evidence type="ECO:0000313" key="7">
    <source>
        <dbReference type="Proteomes" id="UP000288212"/>
    </source>
</evidence>
<dbReference type="InterPro" id="IPR029759">
    <property type="entry name" value="GPX_AS"/>
</dbReference>
<dbReference type="AlphaFoldDB" id="A0A432VVS5"/>
<dbReference type="PROSITE" id="PS51352">
    <property type="entry name" value="THIOREDOXIN_2"/>
    <property type="match status" value="1"/>
</dbReference>
<protein>
    <recommendedName>
        <fullName evidence="4">Glutathione peroxidase</fullName>
    </recommendedName>
</protein>
<dbReference type="Pfam" id="PF00255">
    <property type="entry name" value="GSHPx"/>
    <property type="match status" value="1"/>
</dbReference>
<evidence type="ECO:0000256" key="1">
    <source>
        <dbReference type="ARBA" id="ARBA00006926"/>
    </source>
</evidence>
<dbReference type="Proteomes" id="UP000288212">
    <property type="component" value="Unassembled WGS sequence"/>
</dbReference>
<feature type="domain" description="Thioredoxin" evidence="5">
    <location>
        <begin position="22"/>
        <end position="205"/>
    </location>
</feature>
<dbReference type="Gene3D" id="3.40.30.10">
    <property type="entry name" value="Glutaredoxin"/>
    <property type="match status" value="1"/>
</dbReference>
<comment type="caution">
    <text evidence="6">The sequence shown here is derived from an EMBL/GenBank/DDBJ whole genome shotgun (WGS) entry which is preliminary data.</text>
</comment>
<dbReference type="GO" id="GO:0004601">
    <property type="term" value="F:peroxidase activity"/>
    <property type="evidence" value="ECO:0007669"/>
    <property type="project" value="UniProtKB-KW"/>
</dbReference>
<evidence type="ECO:0000313" key="6">
    <source>
        <dbReference type="EMBL" id="RUO20686.1"/>
    </source>
</evidence>
<evidence type="ECO:0000259" key="5">
    <source>
        <dbReference type="PROSITE" id="PS51352"/>
    </source>
</evidence>
<dbReference type="EMBL" id="PIPI01000002">
    <property type="protein sequence ID" value="RUO20686.1"/>
    <property type="molecule type" value="Genomic_DNA"/>
</dbReference>
<dbReference type="SUPFAM" id="SSF52833">
    <property type="entry name" value="Thioredoxin-like"/>
    <property type="match status" value="1"/>
</dbReference>
<dbReference type="PROSITE" id="PS00460">
    <property type="entry name" value="GLUTATHIONE_PEROXID_1"/>
    <property type="match status" value="1"/>
</dbReference>
<sequence length="207" mass="22460">MNKISQIEVIMRICAAVVLYLALIASPHITMAADDTDGSLFQSSPNGCLAPLDQSMRALHSADQHNLCELSKGKVVMVVNTASQCGFTGQFADLENLYQTYQDQGLVIFGFPSDSFRQEYEDEEATAEVCFRNFGVSFPMMATTAVRGDDANSVFAALHSATGQAPRWNFHKYIISADGQTISSFGSRVNPSSTEITEVIEAALAAR</sequence>
<dbReference type="PANTHER" id="PTHR11592:SF44">
    <property type="entry name" value="GLUTATHIONE PEROXIDASE"/>
    <property type="match status" value="1"/>
</dbReference>
<dbReference type="OrthoDB" id="9785502at2"/>
<dbReference type="PANTHER" id="PTHR11592">
    <property type="entry name" value="GLUTATHIONE PEROXIDASE"/>
    <property type="match status" value="1"/>
</dbReference>
<gene>
    <name evidence="6" type="ORF">CWE06_05100</name>
</gene>
<proteinExistence type="inferred from homology"/>
<dbReference type="PRINTS" id="PR01011">
    <property type="entry name" value="GLUTPROXDASE"/>
</dbReference>